<evidence type="ECO:0000256" key="2">
    <source>
        <dbReference type="ARBA" id="ARBA00022829"/>
    </source>
</evidence>
<gene>
    <name evidence="5" type="ORF">RJ640_022701</name>
</gene>
<keyword evidence="2" id="KW-0159">Chromosome partition</keyword>
<organism evidence="5 6">
    <name type="scientific">Escallonia rubra</name>
    <dbReference type="NCBI Taxonomy" id="112253"/>
    <lineage>
        <taxon>Eukaryota</taxon>
        <taxon>Viridiplantae</taxon>
        <taxon>Streptophyta</taxon>
        <taxon>Embryophyta</taxon>
        <taxon>Tracheophyta</taxon>
        <taxon>Spermatophyta</taxon>
        <taxon>Magnoliopsida</taxon>
        <taxon>eudicotyledons</taxon>
        <taxon>Gunneridae</taxon>
        <taxon>Pentapetalae</taxon>
        <taxon>asterids</taxon>
        <taxon>campanulids</taxon>
        <taxon>Escalloniales</taxon>
        <taxon>Escalloniaceae</taxon>
        <taxon>Escallonia</taxon>
    </lineage>
</organism>
<feature type="compositionally biased region" description="Basic and acidic residues" evidence="3">
    <location>
        <begin position="254"/>
        <end position="263"/>
    </location>
</feature>
<reference evidence="5" key="1">
    <citation type="submission" date="2022-12" db="EMBL/GenBank/DDBJ databases">
        <title>Draft genome assemblies for two species of Escallonia (Escalloniales).</title>
        <authorList>
            <person name="Chanderbali A."/>
            <person name="Dervinis C."/>
            <person name="Anghel I."/>
            <person name="Soltis D."/>
            <person name="Soltis P."/>
            <person name="Zapata F."/>
        </authorList>
    </citation>
    <scope>NUCLEOTIDE SEQUENCE</scope>
    <source>
        <strain evidence="5">UCBG92.1500</strain>
        <tissue evidence="5">Leaf</tissue>
    </source>
</reference>
<dbReference type="GO" id="GO:0005634">
    <property type="term" value="C:nucleus"/>
    <property type="evidence" value="ECO:0007669"/>
    <property type="project" value="InterPro"/>
</dbReference>
<dbReference type="Pfam" id="PF07557">
    <property type="entry name" value="Shugoshin_C"/>
    <property type="match status" value="1"/>
</dbReference>
<dbReference type="Proteomes" id="UP001187471">
    <property type="component" value="Unassembled WGS sequence"/>
</dbReference>
<dbReference type="PANTHER" id="PTHR34373">
    <property type="entry name" value="SHUGOSHIN 2"/>
    <property type="match status" value="1"/>
</dbReference>
<dbReference type="AlphaFoldDB" id="A0AA88UG86"/>
<dbReference type="InterPro" id="IPR044693">
    <property type="entry name" value="SGO_plant"/>
</dbReference>
<feature type="compositionally biased region" description="Basic and acidic residues" evidence="3">
    <location>
        <begin position="296"/>
        <end position="326"/>
    </location>
</feature>
<comment type="similarity">
    <text evidence="1">Belongs to the shugoshin family.</text>
</comment>
<comment type="caution">
    <text evidence="5">The sequence shown here is derived from an EMBL/GenBank/DDBJ whole genome shotgun (WGS) entry which is preliminary data.</text>
</comment>
<name>A0AA88UG86_9ASTE</name>
<dbReference type="GO" id="GO:0000775">
    <property type="term" value="C:chromosome, centromeric region"/>
    <property type="evidence" value="ECO:0007669"/>
    <property type="project" value="InterPro"/>
</dbReference>
<accession>A0AA88UG86</accession>
<dbReference type="PANTHER" id="PTHR34373:SF9">
    <property type="entry name" value="SHUGOSHIN 2"/>
    <property type="match status" value="1"/>
</dbReference>
<evidence type="ECO:0000256" key="1">
    <source>
        <dbReference type="ARBA" id="ARBA00010845"/>
    </source>
</evidence>
<feature type="region of interest" description="Disordered" evidence="3">
    <location>
        <begin position="130"/>
        <end position="153"/>
    </location>
</feature>
<feature type="region of interest" description="Disordered" evidence="3">
    <location>
        <begin position="242"/>
        <end position="372"/>
    </location>
</feature>
<evidence type="ECO:0000256" key="3">
    <source>
        <dbReference type="SAM" id="MobiDB-lite"/>
    </source>
</evidence>
<dbReference type="GO" id="GO:0034090">
    <property type="term" value="P:maintenance of meiotic sister chromatid cohesion"/>
    <property type="evidence" value="ECO:0007669"/>
    <property type="project" value="InterPro"/>
</dbReference>
<dbReference type="GO" id="GO:0045144">
    <property type="term" value="P:meiotic sister chromatid segregation"/>
    <property type="evidence" value="ECO:0007669"/>
    <property type="project" value="InterPro"/>
</dbReference>
<feature type="domain" description="Shugoshin C-terminal" evidence="4">
    <location>
        <begin position="419"/>
        <end position="443"/>
    </location>
</feature>
<protein>
    <recommendedName>
        <fullName evidence="4">Shugoshin C-terminal domain-containing protein</fullName>
    </recommendedName>
</protein>
<dbReference type="InterPro" id="IPR011515">
    <property type="entry name" value="Shugoshin_C"/>
</dbReference>
<evidence type="ECO:0000313" key="6">
    <source>
        <dbReference type="Proteomes" id="UP001187471"/>
    </source>
</evidence>
<evidence type="ECO:0000313" key="5">
    <source>
        <dbReference type="EMBL" id="KAK2983759.1"/>
    </source>
</evidence>
<dbReference type="EMBL" id="JAVXUO010001304">
    <property type="protein sequence ID" value="KAK2983759.1"/>
    <property type="molecule type" value="Genomic_DNA"/>
</dbReference>
<keyword evidence="6" id="KW-1185">Reference proteome</keyword>
<evidence type="ECO:0000259" key="4">
    <source>
        <dbReference type="Pfam" id="PF07557"/>
    </source>
</evidence>
<proteinExistence type="inferred from homology"/>
<feature type="compositionally biased region" description="Basic and acidic residues" evidence="3">
    <location>
        <begin position="363"/>
        <end position="372"/>
    </location>
</feature>
<sequence length="496" mass="55988">MEGLFHLRSENTLIGGNNAKIENFSSGSAPRKKLSDISNLPQRPKVSIQDEKPLFISATTNDYMDQLQKTAEQHLLKEQQQNVQLAQLNSQMLMELNVSKDRLKLLQHELGCKNALLKAKRFISEVEVTGKPSEAGLAPSTSKQVQDKEKAENKRLCVRRQSALKSEELNPAEDFFEPDDANVLEKAEIKPCESNVREVEVTGESSEVDISLAPFTSKQDGAKEKAENRRLCVRRQSVRLSGKLNPTGDLFETNEAKLHDETKTGQNYGQEVEVTKHADTEEPLETGLGPSTVEQIQDRDQAEEYERPKTRQNLDDEVEVTKHDESGESSEIGLGPSAVTGIQEEQAKGKRRQSARFMSEGPKPTEDSFETDHTKFPLWPLQDDQVQEDSLTSTSACFEDQCNSVPCYQTAESRRFSFGRPLRQAAKKVQTYKEIPVNLKMRRDKVVFYMTLSSVNHLSIGWVIHDRHLPPYLKPQSIPKLACTMSFILNNMWGKP</sequence>